<organism evidence="2 3">
    <name type="scientific">Halolamina salifodinae</name>
    <dbReference type="NCBI Taxonomy" id="1202767"/>
    <lineage>
        <taxon>Archaea</taxon>
        <taxon>Methanobacteriati</taxon>
        <taxon>Methanobacteriota</taxon>
        <taxon>Stenosarchaea group</taxon>
        <taxon>Halobacteria</taxon>
        <taxon>Halobacteriales</taxon>
        <taxon>Haloferacaceae</taxon>
    </lineage>
</organism>
<dbReference type="Proteomes" id="UP000823736">
    <property type="component" value="Unassembled WGS sequence"/>
</dbReference>
<dbReference type="InterPro" id="IPR000182">
    <property type="entry name" value="GNAT_dom"/>
</dbReference>
<comment type="caution">
    <text evidence="2">The sequence shown here is derived from an EMBL/GenBank/DDBJ whole genome shotgun (WGS) entry which is preliminary data.</text>
</comment>
<keyword evidence="2" id="KW-0808">Transferase</keyword>
<dbReference type="SUPFAM" id="SSF55729">
    <property type="entry name" value="Acyl-CoA N-acyltransferases (Nat)"/>
    <property type="match status" value="1"/>
</dbReference>
<keyword evidence="2" id="KW-0012">Acyltransferase</keyword>
<evidence type="ECO:0000313" key="2">
    <source>
        <dbReference type="EMBL" id="MBP1985673.1"/>
    </source>
</evidence>
<gene>
    <name evidence="2" type="ORF">J2753_000146</name>
</gene>
<proteinExistence type="predicted"/>
<dbReference type="Pfam" id="PF00583">
    <property type="entry name" value="Acetyltransf_1"/>
    <property type="match status" value="1"/>
</dbReference>
<evidence type="ECO:0000259" key="1">
    <source>
        <dbReference type="PROSITE" id="PS51186"/>
    </source>
</evidence>
<evidence type="ECO:0000313" key="3">
    <source>
        <dbReference type="Proteomes" id="UP000823736"/>
    </source>
</evidence>
<dbReference type="InterPro" id="IPR050276">
    <property type="entry name" value="MshD_Acetyltransferase"/>
</dbReference>
<dbReference type="AlphaFoldDB" id="A0A8T4GUB6"/>
<protein>
    <submittedName>
        <fullName evidence="2">Ribosomal-protein-alanine N-acetyltransferase</fullName>
        <ecNumber evidence="2">2.3.1.267</ecNumber>
    </submittedName>
</protein>
<dbReference type="EMBL" id="JAGGLC010000001">
    <property type="protein sequence ID" value="MBP1985673.1"/>
    <property type="molecule type" value="Genomic_DNA"/>
</dbReference>
<reference evidence="2" key="1">
    <citation type="submission" date="2021-03" db="EMBL/GenBank/DDBJ databases">
        <title>Genomic Encyclopedia of Type Strains, Phase IV (KMG-IV): sequencing the most valuable type-strain genomes for metagenomic binning, comparative biology and taxonomic classification.</title>
        <authorList>
            <person name="Goeker M."/>
        </authorList>
    </citation>
    <scope>NUCLEOTIDE SEQUENCE</scope>
    <source>
        <strain evidence="2">DSM 26232</strain>
    </source>
</reference>
<dbReference type="CDD" id="cd04301">
    <property type="entry name" value="NAT_SF"/>
    <property type="match status" value="1"/>
</dbReference>
<accession>A0A8T4GUB6</accession>
<dbReference type="PANTHER" id="PTHR43617:SF20">
    <property type="entry name" value="N-ALPHA-ACETYLTRANSFERASE RIMI"/>
    <property type="match status" value="1"/>
</dbReference>
<sequence>MIRDARPADRAAISRLQQRLPEPAPELLDPTAGGELLVSTADGAVVGYLLWFPGDPTYAAEVVVHPDYRREGRGRALFEEMFDRTPEGTAIELRVAAENEGAQRLYDELGFERVAVEPDAYDFGAGYRLRAVVDGD</sequence>
<keyword evidence="3" id="KW-1185">Reference proteome</keyword>
<dbReference type="InterPro" id="IPR016181">
    <property type="entry name" value="Acyl_CoA_acyltransferase"/>
</dbReference>
<dbReference type="PANTHER" id="PTHR43617">
    <property type="entry name" value="L-AMINO ACID N-ACETYLTRANSFERASE"/>
    <property type="match status" value="1"/>
</dbReference>
<name>A0A8T4GUB6_9EURY</name>
<dbReference type="GO" id="GO:0008999">
    <property type="term" value="F:protein-N-terminal-alanine acetyltransferase activity"/>
    <property type="evidence" value="ECO:0007669"/>
    <property type="project" value="UniProtKB-EC"/>
</dbReference>
<dbReference type="PROSITE" id="PS51186">
    <property type="entry name" value="GNAT"/>
    <property type="match status" value="1"/>
</dbReference>
<dbReference type="EC" id="2.3.1.267" evidence="2"/>
<feature type="domain" description="N-acetyltransferase" evidence="1">
    <location>
        <begin position="1"/>
        <end position="130"/>
    </location>
</feature>
<dbReference type="RefSeq" id="WP_321168761.1">
    <property type="nucleotide sequence ID" value="NZ_JAGGLC010000001.1"/>
</dbReference>
<dbReference type="Gene3D" id="3.40.630.30">
    <property type="match status" value="1"/>
</dbReference>